<gene>
    <name evidence="2" type="ORF">K470DRAFT_296193</name>
</gene>
<keyword evidence="3" id="KW-1185">Reference proteome</keyword>
<protein>
    <submittedName>
        <fullName evidence="2">Uncharacterized protein</fullName>
    </submittedName>
</protein>
<accession>A0A6A7BU21</accession>
<organism evidence="2 3">
    <name type="scientific">Piedraia hortae CBS 480.64</name>
    <dbReference type="NCBI Taxonomy" id="1314780"/>
    <lineage>
        <taxon>Eukaryota</taxon>
        <taxon>Fungi</taxon>
        <taxon>Dikarya</taxon>
        <taxon>Ascomycota</taxon>
        <taxon>Pezizomycotina</taxon>
        <taxon>Dothideomycetes</taxon>
        <taxon>Dothideomycetidae</taxon>
        <taxon>Capnodiales</taxon>
        <taxon>Piedraiaceae</taxon>
        <taxon>Piedraia</taxon>
    </lineage>
</organism>
<name>A0A6A7BU21_9PEZI</name>
<dbReference type="EMBL" id="MU006004">
    <property type="protein sequence ID" value="KAF2858710.1"/>
    <property type="molecule type" value="Genomic_DNA"/>
</dbReference>
<feature type="region of interest" description="Disordered" evidence="1">
    <location>
        <begin position="1"/>
        <end position="63"/>
    </location>
</feature>
<evidence type="ECO:0000313" key="3">
    <source>
        <dbReference type="Proteomes" id="UP000799421"/>
    </source>
</evidence>
<evidence type="ECO:0000313" key="2">
    <source>
        <dbReference type="EMBL" id="KAF2858710.1"/>
    </source>
</evidence>
<feature type="compositionally biased region" description="Polar residues" evidence="1">
    <location>
        <begin position="45"/>
        <end position="55"/>
    </location>
</feature>
<evidence type="ECO:0000256" key="1">
    <source>
        <dbReference type="SAM" id="MobiDB-lite"/>
    </source>
</evidence>
<dbReference type="Proteomes" id="UP000799421">
    <property type="component" value="Unassembled WGS sequence"/>
</dbReference>
<reference evidence="2" key="1">
    <citation type="journal article" date="2020" name="Stud. Mycol.">
        <title>101 Dothideomycetes genomes: a test case for predicting lifestyles and emergence of pathogens.</title>
        <authorList>
            <person name="Haridas S."/>
            <person name="Albert R."/>
            <person name="Binder M."/>
            <person name="Bloem J."/>
            <person name="Labutti K."/>
            <person name="Salamov A."/>
            <person name="Andreopoulos B."/>
            <person name="Baker S."/>
            <person name="Barry K."/>
            <person name="Bills G."/>
            <person name="Bluhm B."/>
            <person name="Cannon C."/>
            <person name="Castanera R."/>
            <person name="Culley D."/>
            <person name="Daum C."/>
            <person name="Ezra D."/>
            <person name="Gonzalez J."/>
            <person name="Henrissat B."/>
            <person name="Kuo A."/>
            <person name="Liang C."/>
            <person name="Lipzen A."/>
            <person name="Lutzoni F."/>
            <person name="Magnuson J."/>
            <person name="Mondo S."/>
            <person name="Nolan M."/>
            <person name="Ohm R."/>
            <person name="Pangilinan J."/>
            <person name="Park H.-J."/>
            <person name="Ramirez L."/>
            <person name="Alfaro M."/>
            <person name="Sun H."/>
            <person name="Tritt A."/>
            <person name="Yoshinaga Y."/>
            <person name="Zwiers L.-H."/>
            <person name="Turgeon B."/>
            <person name="Goodwin S."/>
            <person name="Spatafora J."/>
            <person name="Crous P."/>
            <person name="Grigoriev I."/>
        </authorList>
    </citation>
    <scope>NUCLEOTIDE SEQUENCE</scope>
    <source>
        <strain evidence="2">CBS 480.64</strain>
    </source>
</reference>
<proteinExistence type="predicted"/>
<sequence length="63" mass="6965">MLPARSRSKSENPSPQRTCSKAGFVARPENCSSHPGLMRLRRESTPQSPTQSSGHPRTDARVF</sequence>
<dbReference type="AlphaFoldDB" id="A0A6A7BU21"/>